<feature type="compositionally biased region" description="Low complexity" evidence="1">
    <location>
        <begin position="25"/>
        <end position="45"/>
    </location>
</feature>
<dbReference type="EMBL" id="JBHFFA010000003">
    <property type="protein sequence ID" value="KAL2636236.1"/>
    <property type="molecule type" value="Genomic_DNA"/>
</dbReference>
<feature type="compositionally biased region" description="Polar residues" evidence="1">
    <location>
        <begin position="957"/>
        <end position="968"/>
    </location>
</feature>
<evidence type="ECO:0000313" key="3">
    <source>
        <dbReference type="Proteomes" id="UP001605036"/>
    </source>
</evidence>
<feature type="region of interest" description="Disordered" evidence="1">
    <location>
        <begin position="1262"/>
        <end position="1336"/>
    </location>
</feature>
<feature type="region of interest" description="Disordered" evidence="1">
    <location>
        <begin position="1477"/>
        <end position="1520"/>
    </location>
</feature>
<comment type="caution">
    <text evidence="2">The sequence shown here is derived from an EMBL/GenBank/DDBJ whole genome shotgun (WGS) entry which is preliminary data.</text>
</comment>
<feature type="compositionally biased region" description="Basic and acidic residues" evidence="1">
    <location>
        <begin position="581"/>
        <end position="603"/>
    </location>
</feature>
<feature type="compositionally biased region" description="Basic and acidic residues" evidence="1">
    <location>
        <begin position="1589"/>
        <end position="1598"/>
    </location>
</feature>
<feature type="compositionally biased region" description="Polar residues" evidence="1">
    <location>
        <begin position="469"/>
        <end position="479"/>
    </location>
</feature>
<feature type="compositionally biased region" description="Basic residues" evidence="1">
    <location>
        <begin position="85"/>
        <end position="96"/>
    </location>
</feature>
<keyword evidence="3" id="KW-1185">Reference proteome</keyword>
<protein>
    <submittedName>
        <fullName evidence="2">Uncharacterized protein</fullName>
    </submittedName>
</protein>
<feature type="region of interest" description="Disordered" evidence="1">
    <location>
        <begin position="443"/>
        <end position="487"/>
    </location>
</feature>
<feature type="region of interest" description="Disordered" evidence="1">
    <location>
        <begin position="270"/>
        <end position="330"/>
    </location>
</feature>
<feature type="compositionally biased region" description="Polar residues" evidence="1">
    <location>
        <begin position="1599"/>
        <end position="1620"/>
    </location>
</feature>
<feature type="compositionally biased region" description="Low complexity" evidence="1">
    <location>
        <begin position="1486"/>
        <end position="1498"/>
    </location>
</feature>
<feature type="compositionally biased region" description="Low complexity" evidence="1">
    <location>
        <begin position="1371"/>
        <end position="1381"/>
    </location>
</feature>
<feature type="region of interest" description="Disordered" evidence="1">
    <location>
        <begin position="1088"/>
        <end position="1115"/>
    </location>
</feature>
<feature type="compositionally biased region" description="Pro residues" evidence="1">
    <location>
        <begin position="1710"/>
        <end position="1723"/>
    </location>
</feature>
<evidence type="ECO:0000313" key="2">
    <source>
        <dbReference type="EMBL" id="KAL2636236.1"/>
    </source>
</evidence>
<feature type="compositionally biased region" description="Polar residues" evidence="1">
    <location>
        <begin position="1500"/>
        <end position="1519"/>
    </location>
</feature>
<feature type="region of interest" description="Disordered" evidence="1">
    <location>
        <begin position="1690"/>
        <end position="1726"/>
    </location>
</feature>
<evidence type="ECO:0000256" key="1">
    <source>
        <dbReference type="SAM" id="MobiDB-lite"/>
    </source>
</evidence>
<feature type="compositionally biased region" description="Basic and acidic residues" evidence="1">
    <location>
        <begin position="399"/>
        <end position="413"/>
    </location>
</feature>
<feature type="region of interest" description="Disordered" evidence="1">
    <location>
        <begin position="361"/>
        <end position="428"/>
    </location>
</feature>
<feature type="compositionally biased region" description="Basic and acidic residues" evidence="1">
    <location>
        <begin position="299"/>
        <end position="317"/>
    </location>
</feature>
<feature type="compositionally biased region" description="Low complexity" evidence="1">
    <location>
        <begin position="1578"/>
        <end position="1588"/>
    </location>
</feature>
<feature type="compositionally biased region" description="Polar residues" evidence="1">
    <location>
        <begin position="1088"/>
        <end position="1105"/>
    </location>
</feature>
<feature type="compositionally biased region" description="Polar residues" evidence="1">
    <location>
        <begin position="497"/>
        <end position="515"/>
    </location>
</feature>
<sequence length="1738" mass="191743">MKILTIVICFCPSNKKWPSSRSELSKSVSQPSSPSTKQVTFSQPSEKPESNSPSKDHSSSRKTPKHEQRPSSKGIEKPTNSSTKRSAKKRVKRKTPVLKSYPASKDKNNSDPSPWAKKVEYPTDHQKDTRASCNPCCSQPPEVDLEKLNRLFREKKASERANHLLAWKKEDRERAKRVGERCKSSLGLYSIRDLGKNVGQGLDALIWARPEVMVYSFHPTKRLSLATAYAKRPKLHWNMQNPIPEDETLWRNSLRAYHKIMKKTSAHHYNKHVGRDPKEGHSMRTGKEGSIAKQGRHGLTFDHQGKTTKLDTPKDQLNRQQRNARTNKYKDTGILYVGNFYPSERHVSPLSSQSQIWYQRRQASEKPWSPRSQVSDKSSNSQSPRNSQQSGTKKKIRKSSTDGKWRQSGEKPLAKKVIHRVPEHGGTPDITVRKLYLVSDTANGKGKIRWSPKAKAQKDPEAFGDSSDTDTAPKTISQQEWDEQDLSTLKKEIPSAYSKSMDANSDNSPENSNSKVTDELLPYDLDEVATQLTNEPVIVMKVESSALGPINIMINGTFGDGEFTGQDDGKSQESEGNNLAENKEREDREPLDKSSSKSSDDTELLYRTKADAKAEPSGQQLSVPTDLFTDESLDPLFTSAINYTDDELYHVESTETADSVTNHSSARLSTVTAAEDEPQHLQSSTTADFAEDHNLDVPAVVTTVDTNDESSHLQPNPTADLGMDHKLESLFDLLDTIIKADIKDESENLQSTSSIAKLDADLDVHGTVTTVDTTDESHQLQSSRTADFDTGQSLDLHDTAPADHLQSCVTADITADHSLDLLPTVSVAKTVDEPHHLQTNLTDDLVAEHSLDPPITMADTKDESHNLHFNVTADLAHTQNLVPVSTVTAVHTEYGPPQMHPSAKVDLSVDHTSDVLATVTADTGKGDKSSLQKDKLDENLRKDAPSNQGKHHRRSFSEGSCSSFANSRSCEKPGTEPVQPLTFSSKKLRMRDVSSQVDFHEESVSFRQERVPSTSDKDEQTQTSSGNSDQGAEDLVSQEYVRPLARVSLNDNGIPFSKPGLYQVLEPPADAAGGKILATSMIRSASITGENSQLASPTNPVSPSNKHSHDASPSLERTVSFEDDIFDMEDIKDNVSTSKENSDTSEHVYLRHGRSHRRSRVIVRSSLLLGGIKDFGPGKKPVRSSRILDGIEDGLPEANGGRRRSSKVRIHSFLNSMAQRSRSMELKDLILQELKRKNPNLLELSYSDSEDRRSISSLSAISSDSSYGGNLQPGTPISDLSRISSSTSELSTFTVRKASATEATESTDILSTRGKINPNLNHRNNSGSQNKQQVVENSAMSAVSSVPDSFNKSVFTNSMKREEEGNRSTFSSVSGDDSGSGRTQIRRQSRVIMRSSIEFGAIKDYGPGKRPVRSSRILDLSGIDDPGLEQFKRKRSSKVRVHSFLRSTTQRARSVELNNLILRELAKDPALRDRITLQSDAERSSNHSSRSSSINYGSPASPSDSLASVDQESRTSGSVTLDAETFASHILSLDTRIQQTQPFHSRAEEDSDRQHTVGEQGQEVTELKHQTNGVLIAKLTSSSTSGKSGDNEDHRMKSDTTSSMETTSQADGDQSGGLMSNTASAITITSQTDDRKDGDAFNSSDPIITCLYSTDEHESLPLSPHQIVASSEQCSEPKLPQWMEKWKSDRFADFPPAPLTSVSRNEGVDSPPPTPADGPPSTPPHQIEFLQAFWNKNT</sequence>
<dbReference type="Proteomes" id="UP001605036">
    <property type="component" value="Unassembled WGS sequence"/>
</dbReference>
<feature type="compositionally biased region" description="Basic and acidic residues" evidence="1">
    <location>
        <begin position="998"/>
        <end position="1020"/>
    </location>
</feature>
<feature type="compositionally biased region" description="Polar residues" evidence="1">
    <location>
        <begin position="1021"/>
        <end position="1030"/>
    </location>
</feature>
<proteinExistence type="predicted"/>
<name>A0ABD1YZQ6_9MARC</name>
<feature type="compositionally biased region" description="Basic and acidic residues" evidence="1">
    <location>
        <begin position="117"/>
        <end position="130"/>
    </location>
</feature>
<feature type="compositionally biased region" description="Basic and acidic residues" evidence="1">
    <location>
        <begin position="924"/>
        <end position="944"/>
    </location>
</feature>
<accession>A0ABD1YZQ6</accession>
<reference evidence="2 3" key="1">
    <citation type="submission" date="2024-09" db="EMBL/GenBank/DDBJ databases">
        <title>Chromosome-scale assembly of Riccia fluitans.</title>
        <authorList>
            <person name="Paukszto L."/>
            <person name="Sawicki J."/>
            <person name="Karawczyk K."/>
            <person name="Piernik-Szablinska J."/>
            <person name="Szczecinska M."/>
            <person name="Mazdziarz M."/>
        </authorList>
    </citation>
    <scope>NUCLEOTIDE SEQUENCE [LARGE SCALE GENOMIC DNA]</scope>
    <source>
        <strain evidence="2">Rf_01</strain>
        <tissue evidence="2">Aerial parts of the thallus</tissue>
    </source>
</reference>
<organism evidence="2 3">
    <name type="scientific">Riccia fluitans</name>
    <dbReference type="NCBI Taxonomy" id="41844"/>
    <lineage>
        <taxon>Eukaryota</taxon>
        <taxon>Viridiplantae</taxon>
        <taxon>Streptophyta</taxon>
        <taxon>Embryophyta</taxon>
        <taxon>Marchantiophyta</taxon>
        <taxon>Marchantiopsida</taxon>
        <taxon>Marchantiidae</taxon>
        <taxon>Marchantiales</taxon>
        <taxon>Ricciaceae</taxon>
        <taxon>Riccia</taxon>
    </lineage>
</organism>
<feature type="compositionally biased region" description="Polar residues" evidence="1">
    <location>
        <begin position="1301"/>
        <end position="1310"/>
    </location>
</feature>
<feature type="region of interest" description="Disordered" evidence="1">
    <location>
        <begin position="558"/>
        <end position="603"/>
    </location>
</feature>
<gene>
    <name evidence="2" type="ORF">R1flu_007715</name>
</gene>
<feature type="region of interest" description="Disordered" evidence="1">
    <location>
        <begin position="13"/>
        <end position="134"/>
    </location>
</feature>
<feature type="compositionally biased region" description="Basic and acidic residues" evidence="1">
    <location>
        <begin position="1545"/>
        <end position="1556"/>
    </location>
</feature>
<feature type="compositionally biased region" description="Low complexity" evidence="1">
    <location>
        <begin position="1277"/>
        <end position="1292"/>
    </location>
</feature>
<feature type="compositionally biased region" description="Basic and acidic residues" evidence="1">
    <location>
        <begin position="46"/>
        <end position="76"/>
    </location>
</feature>
<feature type="region of interest" description="Disordered" evidence="1">
    <location>
        <begin position="1542"/>
        <end position="1620"/>
    </location>
</feature>
<feature type="compositionally biased region" description="Basic and acidic residues" evidence="1">
    <location>
        <begin position="273"/>
        <end position="287"/>
    </location>
</feature>
<feature type="region of interest" description="Disordered" evidence="1">
    <location>
        <begin position="919"/>
        <end position="1034"/>
    </location>
</feature>
<feature type="region of interest" description="Disordered" evidence="1">
    <location>
        <begin position="1357"/>
        <end position="1385"/>
    </location>
</feature>
<feature type="compositionally biased region" description="Polar residues" evidence="1">
    <location>
        <begin position="1318"/>
        <end position="1336"/>
    </location>
</feature>
<feature type="region of interest" description="Disordered" evidence="1">
    <location>
        <begin position="497"/>
        <end position="516"/>
    </location>
</feature>
<feature type="compositionally biased region" description="Low complexity" evidence="1">
    <location>
        <begin position="372"/>
        <end position="390"/>
    </location>
</feature>